<dbReference type="CDD" id="cd05582">
    <property type="entry name" value="STKc_RSK_N"/>
    <property type="match status" value="1"/>
</dbReference>
<dbReference type="FunFam" id="3.30.200.20:FF:000013">
    <property type="entry name" value="Ribosomal protein S6 kinase"/>
    <property type="match status" value="1"/>
</dbReference>
<evidence type="ECO:0000256" key="6">
    <source>
        <dbReference type="ARBA" id="ARBA00022737"/>
    </source>
</evidence>
<proteinExistence type="inferred from homology"/>
<evidence type="ECO:0000256" key="14">
    <source>
        <dbReference type="PIRSR" id="PIRSR000606-51"/>
    </source>
</evidence>
<dbReference type="InterPro" id="IPR017441">
    <property type="entry name" value="Protein_kinase_ATP_BS"/>
</dbReference>
<evidence type="ECO:0000313" key="20">
    <source>
        <dbReference type="Proteomes" id="UP000694700"/>
    </source>
</evidence>
<dbReference type="FunFam" id="1.10.510.10:FF:000041">
    <property type="entry name" value="Ribosomal protein S6 kinase"/>
    <property type="match status" value="1"/>
</dbReference>
<dbReference type="PROSITE" id="PS00107">
    <property type="entry name" value="PROTEIN_KINASE_ATP"/>
    <property type="match status" value="2"/>
</dbReference>
<keyword evidence="4" id="KW-0597">Phosphoprotein</keyword>
<dbReference type="GO" id="GO:0000287">
    <property type="term" value="F:magnesium ion binding"/>
    <property type="evidence" value="ECO:0007669"/>
    <property type="project" value="InterPro"/>
</dbReference>
<dbReference type="InterPro" id="IPR017892">
    <property type="entry name" value="Pkinase_C"/>
</dbReference>
<evidence type="ECO:0000256" key="2">
    <source>
        <dbReference type="ARBA" id="ARBA00009804"/>
    </source>
</evidence>
<keyword evidence="3 12" id="KW-0723">Serine/threonine-protein kinase</keyword>
<comment type="catalytic activity">
    <reaction evidence="11 12">
        <text>L-seryl-[protein] + ATP = O-phospho-L-seryl-[protein] + ADP + H(+)</text>
        <dbReference type="Rhea" id="RHEA:17989"/>
        <dbReference type="Rhea" id="RHEA-COMP:9863"/>
        <dbReference type="Rhea" id="RHEA-COMP:11604"/>
        <dbReference type="ChEBI" id="CHEBI:15378"/>
        <dbReference type="ChEBI" id="CHEBI:29999"/>
        <dbReference type="ChEBI" id="CHEBI:30616"/>
        <dbReference type="ChEBI" id="CHEBI:83421"/>
        <dbReference type="ChEBI" id="CHEBI:456216"/>
        <dbReference type="EC" id="2.7.11.1"/>
    </reaction>
</comment>
<name>A0A8C2A1I3_CYPCA</name>
<sequence length="730" mass="82759">MGLFFTLCFFYLVFILSLLLQAMACCSSAETPAIQDEGLVKEISITHHVKEGSEKADTRQFELCKVLGQGSFGKVFLVKKITGPDAGQLYAMKVLKKATLKVRDRMRTKMERDILVEVNHPFIVKLHYAFQTEGKLYLILDFLRGGDLFTRLSKEVMFTEEDVKFYLAELALALDHLHGLGIIYRDLKPENILLDNDGHIKLTDFGLSKESIDHENKAYSFCGTVEYMAPEVVNRRGHTHSADWWSYGVLMFEMLTGTLPFQGKDRKETMTMILKAKLGMPPFLSPEAQSLLRNLFKRNAGNRLGAGPDGVEEIKRHSFFSTIDWNKLYRKEVTPPFKPVNQRPDDTIYFDLEFTAKTPRDSPGVPPSANAHQLFRGFSFVAPGVEEESHFFIYVIQQPHRSMLQFTDVYDVKEDIGVGSYSICKRCVHKNTGMDYAVKIISKERRDPTEEVEILLRYGQHPNIITLKDVFDDGRSVYLVTELMKGGELLDKILRQKFFSEREASAVLHTITKTVEYLHAQGVVHRDLKPSNILYVDESGNPESIRICDFGFAKQLRAENGLLMTPCYTANFVAPEVLKKQGYDAACDIWSLGVLLYTMLTGFTPFANGPEDTPEEILVRIGSGKFSLSGGYWNSVSFEAKDLVSKMLHVDPHKRLTAAQVLRHPWIVNKDQLPKYQLNRQDAPHLVKQAWATACMPCESSIMSTLRVLRGFVSTQFSALPKNFLAVSGF</sequence>
<keyword evidence="7 12" id="KW-0547">Nucleotide-binding</keyword>
<evidence type="ECO:0000256" key="13">
    <source>
        <dbReference type="PIRSR" id="PIRSR000606-50"/>
    </source>
</evidence>
<dbReference type="InterPro" id="IPR000961">
    <property type="entry name" value="AGC-kinase_C"/>
</dbReference>
<dbReference type="PROSITE" id="PS51285">
    <property type="entry name" value="AGC_KINASE_CTER"/>
    <property type="match status" value="1"/>
</dbReference>
<dbReference type="FunFam" id="1.10.510.10:FF:000010">
    <property type="entry name" value="Ribosomal protein S6 kinase"/>
    <property type="match status" value="1"/>
</dbReference>
<feature type="active site" description="Proton acceptor" evidence="13">
    <location>
        <position position="186"/>
    </location>
</feature>
<dbReference type="SUPFAM" id="SSF56112">
    <property type="entry name" value="Protein kinase-like (PK-like)"/>
    <property type="match status" value="2"/>
</dbReference>
<feature type="binding site" evidence="14">
    <location>
        <begin position="416"/>
        <end position="424"/>
    </location>
    <ligand>
        <name>ATP</name>
        <dbReference type="ChEBI" id="CHEBI:30616"/>
    </ligand>
</feature>
<dbReference type="SMART" id="SM00133">
    <property type="entry name" value="S_TK_X"/>
    <property type="match status" value="1"/>
</dbReference>
<feature type="domain" description="AGC-kinase C-terminal" evidence="18">
    <location>
        <begin position="321"/>
        <end position="390"/>
    </location>
</feature>
<dbReference type="SMART" id="SM00220">
    <property type="entry name" value="S_TKc"/>
    <property type="match status" value="2"/>
</dbReference>
<dbReference type="AlphaFoldDB" id="A0A8C2A1I3"/>
<dbReference type="PROSITE" id="PS00108">
    <property type="entry name" value="PROTEIN_KINASE_ST"/>
    <property type="match status" value="2"/>
</dbReference>
<dbReference type="Pfam" id="PF00069">
    <property type="entry name" value="Pkinase"/>
    <property type="match status" value="2"/>
</dbReference>
<dbReference type="PROSITE" id="PS50011">
    <property type="entry name" value="PROTEIN_KINASE_DOM"/>
    <property type="match status" value="2"/>
</dbReference>
<comment type="catalytic activity">
    <reaction evidence="10 12">
        <text>L-threonyl-[protein] + ATP = O-phospho-L-threonyl-[protein] + ADP + H(+)</text>
        <dbReference type="Rhea" id="RHEA:46608"/>
        <dbReference type="Rhea" id="RHEA-COMP:11060"/>
        <dbReference type="Rhea" id="RHEA-COMP:11605"/>
        <dbReference type="ChEBI" id="CHEBI:15378"/>
        <dbReference type="ChEBI" id="CHEBI:30013"/>
        <dbReference type="ChEBI" id="CHEBI:30616"/>
        <dbReference type="ChEBI" id="CHEBI:61977"/>
        <dbReference type="ChEBI" id="CHEBI:456216"/>
        <dbReference type="EC" id="2.7.11.1"/>
    </reaction>
</comment>
<comment type="cofactor">
    <cofactor evidence="1 12">
        <name>Mg(2+)</name>
        <dbReference type="ChEBI" id="CHEBI:18420"/>
    </cofactor>
</comment>
<evidence type="ECO:0000256" key="5">
    <source>
        <dbReference type="ARBA" id="ARBA00022679"/>
    </source>
</evidence>
<dbReference type="GO" id="GO:0005524">
    <property type="term" value="F:ATP binding"/>
    <property type="evidence" value="ECO:0007669"/>
    <property type="project" value="UniProtKB-UniRule"/>
</dbReference>
<organism evidence="19 20">
    <name type="scientific">Cyprinus carpio</name>
    <name type="common">Common carp</name>
    <dbReference type="NCBI Taxonomy" id="7962"/>
    <lineage>
        <taxon>Eukaryota</taxon>
        <taxon>Metazoa</taxon>
        <taxon>Chordata</taxon>
        <taxon>Craniata</taxon>
        <taxon>Vertebrata</taxon>
        <taxon>Euteleostomi</taxon>
        <taxon>Actinopterygii</taxon>
        <taxon>Neopterygii</taxon>
        <taxon>Teleostei</taxon>
        <taxon>Ostariophysi</taxon>
        <taxon>Cypriniformes</taxon>
        <taxon>Cyprinidae</taxon>
        <taxon>Cyprininae</taxon>
        <taxon>Cyprinus</taxon>
    </lineage>
</organism>
<gene>
    <name evidence="19" type="primary">LOC109090456</name>
</gene>
<evidence type="ECO:0000259" key="17">
    <source>
        <dbReference type="PROSITE" id="PS50011"/>
    </source>
</evidence>
<evidence type="ECO:0000256" key="12">
    <source>
        <dbReference type="PIRNR" id="PIRNR000606"/>
    </source>
</evidence>
<feature type="domain" description="Protein kinase" evidence="17">
    <location>
        <begin position="410"/>
        <end position="667"/>
    </location>
</feature>
<dbReference type="Gene3D" id="3.30.200.20">
    <property type="entry name" value="Phosphorylase Kinase, domain 1"/>
    <property type="match status" value="2"/>
</dbReference>
<feature type="signal peptide" evidence="16">
    <location>
        <begin position="1"/>
        <end position="24"/>
    </location>
</feature>
<dbReference type="Proteomes" id="UP000694700">
    <property type="component" value="Unplaced"/>
</dbReference>
<keyword evidence="16" id="KW-0732">Signal</keyword>
<dbReference type="PIRSF" id="PIRSF000606">
    <property type="entry name" value="Ribsml_S6_kin_2"/>
    <property type="match status" value="1"/>
</dbReference>
<dbReference type="Ensembl" id="ENSCCRT00015101389.1">
    <property type="protein sequence ID" value="ENSCCRP00015098199.1"/>
    <property type="gene ID" value="ENSCCRG00015039431.1"/>
</dbReference>
<feature type="chain" id="PRO_5034716926" description="Ribosomal protein S6 kinase" evidence="16">
    <location>
        <begin position="25"/>
        <end position="730"/>
    </location>
</feature>
<accession>A0A8C2A1I3</accession>
<dbReference type="PANTHER" id="PTHR24351">
    <property type="entry name" value="RIBOSOMAL PROTEIN S6 KINASE"/>
    <property type="match status" value="1"/>
</dbReference>
<evidence type="ECO:0000256" key="8">
    <source>
        <dbReference type="ARBA" id="ARBA00022777"/>
    </source>
</evidence>
<feature type="domain" description="Protein kinase" evidence="17">
    <location>
        <begin position="61"/>
        <end position="320"/>
    </location>
</feature>
<dbReference type="InterPro" id="IPR000719">
    <property type="entry name" value="Prot_kinase_dom"/>
</dbReference>
<dbReference type="GO" id="GO:0035556">
    <property type="term" value="P:intracellular signal transduction"/>
    <property type="evidence" value="ECO:0007669"/>
    <property type="project" value="InterPro"/>
</dbReference>
<evidence type="ECO:0000256" key="4">
    <source>
        <dbReference type="ARBA" id="ARBA00022553"/>
    </source>
</evidence>
<evidence type="ECO:0000256" key="7">
    <source>
        <dbReference type="ARBA" id="ARBA00022741"/>
    </source>
</evidence>
<dbReference type="FunFam" id="3.30.200.20:FF:000121">
    <property type="entry name" value="Ribosomal protein S6 kinase"/>
    <property type="match status" value="1"/>
</dbReference>
<dbReference type="EC" id="2.7.11.1" evidence="12"/>
<keyword evidence="8 12" id="KW-0418">Kinase</keyword>
<dbReference type="Gene3D" id="1.10.510.10">
    <property type="entry name" value="Transferase(Phosphotransferase) domain 1"/>
    <property type="match status" value="2"/>
</dbReference>
<evidence type="ECO:0000256" key="11">
    <source>
        <dbReference type="ARBA" id="ARBA00048679"/>
    </source>
</evidence>
<evidence type="ECO:0000256" key="15">
    <source>
        <dbReference type="PROSITE-ProRule" id="PRU10141"/>
    </source>
</evidence>
<feature type="binding site" evidence="14">
    <location>
        <begin position="67"/>
        <end position="75"/>
    </location>
    <ligand>
        <name>ATP</name>
        <dbReference type="ChEBI" id="CHEBI:30616"/>
    </ligand>
</feature>
<dbReference type="InterPro" id="IPR011009">
    <property type="entry name" value="Kinase-like_dom_sf"/>
</dbReference>
<evidence type="ECO:0000259" key="18">
    <source>
        <dbReference type="PROSITE" id="PS51285"/>
    </source>
</evidence>
<feature type="binding site" evidence="14 15">
    <location>
        <position position="439"/>
    </location>
    <ligand>
        <name>ATP</name>
        <dbReference type="ChEBI" id="CHEBI:30616"/>
    </ligand>
</feature>
<protein>
    <recommendedName>
        <fullName evidence="12">Ribosomal protein S6 kinase</fullName>
        <ecNumber evidence="12">2.7.11.1</ecNumber>
    </recommendedName>
</protein>
<keyword evidence="9 12" id="KW-0067">ATP-binding</keyword>
<keyword evidence="6" id="KW-0677">Repeat</keyword>
<comment type="similarity">
    <text evidence="2 12">Belongs to the protein kinase superfamily. AGC Ser/Thr protein kinase family. S6 kinase subfamily.</text>
</comment>
<evidence type="ECO:0000256" key="3">
    <source>
        <dbReference type="ARBA" id="ARBA00022527"/>
    </source>
</evidence>
<evidence type="ECO:0000256" key="10">
    <source>
        <dbReference type="ARBA" id="ARBA00047899"/>
    </source>
</evidence>
<evidence type="ECO:0000256" key="9">
    <source>
        <dbReference type="ARBA" id="ARBA00022840"/>
    </source>
</evidence>
<evidence type="ECO:0000313" key="19">
    <source>
        <dbReference type="Ensembl" id="ENSCCRP00015098199.1"/>
    </source>
</evidence>
<reference evidence="19" key="1">
    <citation type="submission" date="2025-08" db="UniProtKB">
        <authorList>
            <consortium name="Ensembl"/>
        </authorList>
    </citation>
    <scope>IDENTIFICATION</scope>
</reference>
<dbReference type="Pfam" id="PF00433">
    <property type="entry name" value="Pkinase_C"/>
    <property type="match status" value="1"/>
</dbReference>
<feature type="active site" description="Proton acceptor" evidence="13">
    <location>
        <position position="527"/>
    </location>
</feature>
<feature type="binding site" evidence="14 15">
    <location>
        <position position="93"/>
    </location>
    <ligand>
        <name>ATP</name>
        <dbReference type="ChEBI" id="CHEBI:30616"/>
    </ligand>
</feature>
<dbReference type="GO" id="GO:0004674">
    <property type="term" value="F:protein serine/threonine kinase activity"/>
    <property type="evidence" value="ECO:0007669"/>
    <property type="project" value="UniProtKB-KW"/>
</dbReference>
<dbReference type="InterPro" id="IPR008271">
    <property type="entry name" value="Ser/Thr_kinase_AS"/>
</dbReference>
<dbReference type="InterPro" id="IPR016239">
    <property type="entry name" value="Ribosomal_S6_kinase_II"/>
</dbReference>
<dbReference type="InterPro" id="IPR041906">
    <property type="entry name" value="RSK_N"/>
</dbReference>
<evidence type="ECO:0000256" key="1">
    <source>
        <dbReference type="ARBA" id="ARBA00001946"/>
    </source>
</evidence>
<evidence type="ECO:0000256" key="16">
    <source>
        <dbReference type="SAM" id="SignalP"/>
    </source>
</evidence>
<keyword evidence="5 12" id="KW-0808">Transferase</keyword>